<feature type="signal peptide" evidence="1">
    <location>
        <begin position="1"/>
        <end position="16"/>
    </location>
</feature>
<dbReference type="Proteomes" id="UP000663832">
    <property type="component" value="Unassembled WGS sequence"/>
</dbReference>
<reference evidence="2" key="1">
    <citation type="submission" date="2021-02" db="EMBL/GenBank/DDBJ databases">
        <authorList>
            <person name="Nowell W R."/>
        </authorList>
    </citation>
    <scope>NUCLEOTIDE SEQUENCE</scope>
</reference>
<organism evidence="2 3">
    <name type="scientific">Adineta steineri</name>
    <dbReference type="NCBI Taxonomy" id="433720"/>
    <lineage>
        <taxon>Eukaryota</taxon>
        <taxon>Metazoa</taxon>
        <taxon>Spiralia</taxon>
        <taxon>Gnathifera</taxon>
        <taxon>Rotifera</taxon>
        <taxon>Eurotatoria</taxon>
        <taxon>Bdelloidea</taxon>
        <taxon>Adinetida</taxon>
        <taxon>Adinetidae</taxon>
        <taxon>Adineta</taxon>
    </lineage>
</organism>
<dbReference type="OrthoDB" id="10087531at2759"/>
<evidence type="ECO:0000313" key="2">
    <source>
        <dbReference type="EMBL" id="CAF0827416.1"/>
    </source>
</evidence>
<gene>
    <name evidence="2" type="ORF">QVE165_LOCUS5598</name>
</gene>
<dbReference type="InterPro" id="IPR046350">
    <property type="entry name" value="Cystatin_sf"/>
</dbReference>
<evidence type="ECO:0000313" key="3">
    <source>
        <dbReference type="Proteomes" id="UP000663832"/>
    </source>
</evidence>
<keyword evidence="1" id="KW-0732">Signal</keyword>
<dbReference type="AlphaFoldDB" id="A0A813UJA9"/>
<dbReference type="EMBL" id="CAJNOM010000022">
    <property type="protein sequence ID" value="CAF0827416.1"/>
    <property type="molecule type" value="Genomic_DNA"/>
</dbReference>
<protein>
    <submittedName>
        <fullName evidence="2">Uncharacterized protein</fullName>
    </submittedName>
</protein>
<comment type="caution">
    <text evidence="2">The sequence shown here is derived from an EMBL/GenBank/DDBJ whole genome shotgun (WGS) entry which is preliminary data.</text>
</comment>
<sequence length="107" mass="11637">MFKLLVVLSLIAVIQCQMPGGYGDRPELVEDVSTRAMIRLAVLDLKSKNIIITPTTVVSVQSQSMVGTNFKIVFTARSTSAPDGLTCTTIVYEHWSLTQSVTSVDCV</sequence>
<accession>A0A813UJA9</accession>
<name>A0A813UJA9_9BILA</name>
<dbReference type="Gene3D" id="3.10.450.10">
    <property type="match status" value="1"/>
</dbReference>
<dbReference type="SUPFAM" id="SSF54403">
    <property type="entry name" value="Cystatin/monellin"/>
    <property type="match status" value="1"/>
</dbReference>
<proteinExistence type="predicted"/>
<evidence type="ECO:0000256" key="1">
    <source>
        <dbReference type="SAM" id="SignalP"/>
    </source>
</evidence>
<keyword evidence="3" id="KW-1185">Reference proteome</keyword>
<feature type="chain" id="PRO_5032280524" evidence="1">
    <location>
        <begin position="17"/>
        <end position="107"/>
    </location>
</feature>